<accession>A0A0E9UC53</accession>
<reference evidence="1" key="2">
    <citation type="journal article" date="2015" name="Fish Shellfish Immunol.">
        <title>Early steps in the European eel (Anguilla anguilla)-Vibrio vulnificus interaction in the gills: Role of the RtxA13 toxin.</title>
        <authorList>
            <person name="Callol A."/>
            <person name="Pajuelo D."/>
            <person name="Ebbesson L."/>
            <person name="Teles M."/>
            <person name="MacKenzie S."/>
            <person name="Amaro C."/>
        </authorList>
    </citation>
    <scope>NUCLEOTIDE SEQUENCE</scope>
</reference>
<dbReference type="EMBL" id="GBXM01045123">
    <property type="protein sequence ID" value="JAH63454.1"/>
    <property type="molecule type" value="Transcribed_RNA"/>
</dbReference>
<organism evidence="1">
    <name type="scientific">Anguilla anguilla</name>
    <name type="common">European freshwater eel</name>
    <name type="synonym">Muraena anguilla</name>
    <dbReference type="NCBI Taxonomy" id="7936"/>
    <lineage>
        <taxon>Eukaryota</taxon>
        <taxon>Metazoa</taxon>
        <taxon>Chordata</taxon>
        <taxon>Craniata</taxon>
        <taxon>Vertebrata</taxon>
        <taxon>Euteleostomi</taxon>
        <taxon>Actinopterygii</taxon>
        <taxon>Neopterygii</taxon>
        <taxon>Teleostei</taxon>
        <taxon>Anguilliformes</taxon>
        <taxon>Anguillidae</taxon>
        <taxon>Anguilla</taxon>
    </lineage>
</organism>
<dbReference type="AlphaFoldDB" id="A0A0E9UC53"/>
<protein>
    <submittedName>
        <fullName evidence="1">Uncharacterized protein</fullName>
    </submittedName>
</protein>
<name>A0A0E9UC53_ANGAN</name>
<sequence>MEPPRSLPLFQTLYELKFEFLRVVCNHEHYIPLNLPMPFGKGRIQRFQGKDPLPLTCAPPTLSSIRYRYK</sequence>
<reference evidence="1" key="1">
    <citation type="submission" date="2014-11" db="EMBL/GenBank/DDBJ databases">
        <authorList>
            <person name="Amaro Gonzalez C."/>
        </authorList>
    </citation>
    <scope>NUCLEOTIDE SEQUENCE</scope>
</reference>
<proteinExistence type="predicted"/>
<evidence type="ECO:0000313" key="1">
    <source>
        <dbReference type="EMBL" id="JAH63454.1"/>
    </source>
</evidence>